<dbReference type="Proteomes" id="UP000694844">
    <property type="component" value="Chromosome 5"/>
</dbReference>
<dbReference type="Gene3D" id="2.170.300.10">
    <property type="entry name" value="Tie2 ligand-binding domain superfamily"/>
    <property type="match status" value="1"/>
</dbReference>
<feature type="transmembrane region" description="Helical" evidence="1">
    <location>
        <begin position="101"/>
        <end position="123"/>
    </location>
</feature>
<keyword evidence="1" id="KW-0472">Membrane</keyword>
<dbReference type="AlphaFoldDB" id="A0A8B8EKM8"/>
<dbReference type="OrthoDB" id="6121756at2759"/>
<reference evidence="3" key="1">
    <citation type="submission" date="2025-08" db="UniProtKB">
        <authorList>
            <consortium name="RefSeq"/>
        </authorList>
    </citation>
    <scope>IDENTIFICATION</scope>
    <source>
        <tissue evidence="3">Whole sample</tissue>
    </source>
</reference>
<dbReference type="KEGG" id="cvn:111134959"/>
<keyword evidence="1" id="KW-0812">Transmembrane</keyword>
<name>A0A8B8EKM8_CRAVI</name>
<proteinExistence type="predicted"/>
<organism evidence="2 3">
    <name type="scientific">Crassostrea virginica</name>
    <name type="common">Eastern oyster</name>
    <dbReference type="NCBI Taxonomy" id="6565"/>
    <lineage>
        <taxon>Eukaryota</taxon>
        <taxon>Metazoa</taxon>
        <taxon>Spiralia</taxon>
        <taxon>Lophotrochozoa</taxon>
        <taxon>Mollusca</taxon>
        <taxon>Bivalvia</taxon>
        <taxon>Autobranchia</taxon>
        <taxon>Pteriomorphia</taxon>
        <taxon>Ostreida</taxon>
        <taxon>Ostreoidea</taxon>
        <taxon>Ostreidae</taxon>
        <taxon>Crassostrea</taxon>
    </lineage>
</organism>
<evidence type="ECO:0000256" key="1">
    <source>
        <dbReference type="SAM" id="Phobius"/>
    </source>
</evidence>
<protein>
    <submittedName>
        <fullName evidence="3">Uncharacterized protein LOC111134959</fullName>
    </submittedName>
</protein>
<keyword evidence="1" id="KW-1133">Transmembrane helix</keyword>
<evidence type="ECO:0000313" key="3">
    <source>
        <dbReference type="RefSeq" id="XP_022340281.1"/>
    </source>
</evidence>
<sequence length="140" mass="15633">MLDGTCQECPVGFWDDNCSRVCQYPNFGINCLQTCQCIKRLCDNIRGCPDNITTNNPHSRKNSSVVNGQMTVTTFKTSLETMAEKKEIKSKKKSGSNKNTVFLAITAVLALIVIIIASLEVFIGRKQRIGERYVVESHNL</sequence>
<dbReference type="GeneID" id="111134959"/>
<dbReference type="RefSeq" id="XP_022340281.1">
    <property type="nucleotide sequence ID" value="XM_022484573.1"/>
</dbReference>
<keyword evidence="2" id="KW-1185">Reference proteome</keyword>
<evidence type="ECO:0000313" key="2">
    <source>
        <dbReference type="Proteomes" id="UP000694844"/>
    </source>
</evidence>
<accession>A0A8B8EKM8</accession>
<gene>
    <name evidence="3" type="primary">LOC111134959</name>
</gene>